<evidence type="ECO:0000256" key="4">
    <source>
        <dbReference type="SAM" id="Phobius"/>
    </source>
</evidence>
<keyword evidence="4" id="KW-1133">Transmembrane helix</keyword>
<dbReference type="GO" id="GO:0006355">
    <property type="term" value="P:regulation of DNA-templated transcription"/>
    <property type="evidence" value="ECO:0007669"/>
    <property type="project" value="InterPro"/>
</dbReference>
<dbReference type="PROSITE" id="PS50043">
    <property type="entry name" value="HTH_LUXR_2"/>
    <property type="match status" value="1"/>
</dbReference>
<dbReference type="SMART" id="SM00421">
    <property type="entry name" value="HTH_LUXR"/>
    <property type="match status" value="1"/>
</dbReference>
<dbReference type="AlphaFoldDB" id="A0A8J8MQ25"/>
<evidence type="ECO:0000256" key="2">
    <source>
        <dbReference type="ARBA" id="ARBA00023125"/>
    </source>
</evidence>
<dbReference type="PRINTS" id="PR00038">
    <property type="entry name" value="HTHLUXR"/>
</dbReference>
<evidence type="ECO:0000313" key="7">
    <source>
        <dbReference type="Proteomes" id="UP000683246"/>
    </source>
</evidence>
<dbReference type="Pfam" id="PF00196">
    <property type="entry name" value="GerE"/>
    <property type="match status" value="1"/>
</dbReference>
<keyword evidence="2" id="KW-0238">DNA-binding</keyword>
<evidence type="ECO:0000256" key="3">
    <source>
        <dbReference type="ARBA" id="ARBA00023163"/>
    </source>
</evidence>
<feature type="transmembrane region" description="Helical" evidence="4">
    <location>
        <begin position="106"/>
        <end position="124"/>
    </location>
</feature>
<evidence type="ECO:0000259" key="5">
    <source>
        <dbReference type="PROSITE" id="PS50043"/>
    </source>
</evidence>
<dbReference type="InterPro" id="IPR016032">
    <property type="entry name" value="Sig_transdc_resp-reg_C-effctor"/>
</dbReference>
<keyword evidence="3" id="KW-0804">Transcription</keyword>
<reference evidence="6" key="1">
    <citation type="submission" date="2020-07" db="EMBL/GenBank/DDBJ databases">
        <title>Vallitalea pronyensis genome.</title>
        <authorList>
            <person name="Postec A."/>
        </authorList>
    </citation>
    <scope>NUCLEOTIDE SEQUENCE</scope>
    <source>
        <strain evidence="6">FatNI3</strain>
    </source>
</reference>
<protein>
    <submittedName>
        <fullName evidence="6">Helix-turn-helix transcriptional regulator</fullName>
    </submittedName>
</protein>
<feature type="transmembrane region" description="Helical" evidence="4">
    <location>
        <begin position="64"/>
        <end position="86"/>
    </location>
</feature>
<dbReference type="InterPro" id="IPR036388">
    <property type="entry name" value="WH-like_DNA-bd_sf"/>
</dbReference>
<feature type="transmembrane region" description="Helical" evidence="4">
    <location>
        <begin position="6"/>
        <end position="25"/>
    </location>
</feature>
<dbReference type="CDD" id="cd06170">
    <property type="entry name" value="LuxR_C_like"/>
    <property type="match status" value="1"/>
</dbReference>
<dbReference type="GO" id="GO:0003677">
    <property type="term" value="F:DNA binding"/>
    <property type="evidence" value="ECO:0007669"/>
    <property type="project" value="UniProtKB-KW"/>
</dbReference>
<gene>
    <name evidence="6" type="ORF">HZI73_24680</name>
</gene>
<accession>A0A8J8MQ25</accession>
<keyword evidence="7" id="KW-1185">Reference proteome</keyword>
<feature type="transmembrane region" description="Helical" evidence="4">
    <location>
        <begin position="136"/>
        <end position="158"/>
    </location>
</feature>
<dbReference type="RefSeq" id="WP_212695998.1">
    <property type="nucleotide sequence ID" value="NZ_CP058649.1"/>
</dbReference>
<keyword evidence="4" id="KW-0812">Transmembrane</keyword>
<dbReference type="PANTHER" id="PTHR44688">
    <property type="entry name" value="DNA-BINDING TRANSCRIPTIONAL ACTIVATOR DEVR_DOSR"/>
    <property type="match status" value="1"/>
</dbReference>
<sequence length="320" mass="37018">MKHVILLLYIMSFVPGIGVISLGIFLHLKDKKPILKYLLYVDSFLLAFAVVDNFNYYFAINLTIYPELLITIIMIGLLVIGLGFVYYLTKFTYELIHLTFVKYKKITYFTFSVTILLISVLLVYTLYTQNIIEGDIAIHIGFFISNIFIALGVSYNAIVLFSNKDKIDIRFKTQINRMYSVAAIIIPVSIFMNIMDFFVNFRYAIPLSPIAFFLINLVGMSALRQLFIKKELVGDDYGRDNDHNNEQEQAITHILSQYPITERESEIISLINEGLTNQKIGEILFISPNTVKNHIYSIYRKMGIKNRYELMRLLSQNKSL</sequence>
<dbReference type="PANTHER" id="PTHR44688:SF16">
    <property type="entry name" value="DNA-BINDING TRANSCRIPTIONAL ACTIVATOR DEVR_DOSR"/>
    <property type="match status" value="1"/>
</dbReference>
<feature type="transmembrane region" description="Helical" evidence="4">
    <location>
        <begin position="179"/>
        <end position="199"/>
    </location>
</feature>
<organism evidence="6 7">
    <name type="scientific">Vallitalea pronyensis</name>
    <dbReference type="NCBI Taxonomy" id="1348613"/>
    <lineage>
        <taxon>Bacteria</taxon>
        <taxon>Bacillati</taxon>
        <taxon>Bacillota</taxon>
        <taxon>Clostridia</taxon>
        <taxon>Lachnospirales</taxon>
        <taxon>Vallitaleaceae</taxon>
        <taxon>Vallitalea</taxon>
    </lineage>
</organism>
<dbReference type="EMBL" id="CP058649">
    <property type="protein sequence ID" value="QUI25298.1"/>
    <property type="molecule type" value="Genomic_DNA"/>
</dbReference>
<dbReference type="KEGG" id="vpy:HZI73_24680"/>
<dbReference type="Gene3D" id="1.10.10.10">
    <property type="entry name" value="Winged helix-like DNA-binding domain superfamily/Winged helix DNA-binding domain"/>
    <property type="match status" value="1"/>
</dbReference>
<feature type="transmembrane region" description="Helical" evidence="4">
    <location>
        <begin position="37"/>
        <end position="58"/>
    </location>
</feature>
<proteinExistence type="predicted"/>
<evidence type="ECO:0000256" key="1">
    <source>
        <dbReference type="ARBA" id="ARBA00023015"/>
    </source>
</evidence>
<keyword evidence="1" id="KW-0805">Transcription regulation</keyword>
<keyword evidence="4" id="KW-0472">Membrane</keyword>
<dbReference type="SUPFAM" id="SSF46894">
    <property type="entry name" value="C-terminal effector domain of the bipartite response regulators"/>
    <property type="match status" value="1"/>
</dbReference>
<name>A0A8J8MQ25_9FIRM</name>
<dbReference type="Proteomes" id="UP000683246">
    <property type="component" value="Chromosome"/>
</dbReference>
<feature type="transmembrane region" description="Helical" evidence="4">
    <location>
        <begin position="205"/>
        <end position="223"/>
    </location>
</feature>
<dbReference type="PROSITE" id="PS00622">
    <property type="entry name" value="HTH_LUXR_1"/>
    <property type="match status" value="1"/>
</dbReference>
<evidence type="ECO:0000313" key="6">
    <source>
        <dbReference type="EMBL" id="QUI25298.1"/>
    </source>
</evidence>
<feature type="domain" description="HTH luxR-type" evidence="5">
    <location>
        <begin position="253"/>
        <end position="318"/>
    </location>
</feature>
<dbReference type="InterPro" id="IPR000792">
    <property type="entry name" value="Tscrpt_reg_LuxR_C"/>
</dbReference>